<keyword evidence="2" id="KW-1185">Reference proteome</keyword>
<dbReference type="Proteomes" id="UP000838763">
    <property type="component" value="Unassembled WGS sequence"/>
</dbReference>
<evidence type="ECO:0000313" key="2">
    <source>
        <dbReference type="Proteomes" id="UP000838763"/>
    </source>
</evidence>
<dbReference type="SUPFAM" id="SSF51569">
    <property type="entry name" value="Aldolase"/>
    <property type="match status" value="1"/>
</dbReference>
<protein>
    <submittedName>
        <fullName evidence="1">Uncharacterized protein</fullName>
    </submittedName>
</protein>
<proteinExistence type="predicted"/>
<dbReference type="AlphaFoldDB" id="A0A9P1H8W9"/>
<organism evidence="1 2">
    <name type="scientific">Parascedosporium putredinis</name>
    <dbReference type="NCBI Taxonomy" id="1442378"/>
    <lineage>
        <taxon>Eukaryota</taxon>
        <taxon>Fungi</taxon>
        <taxon>Dikarya</taxon>
        <taxon>Ascomycota</taxon>
        <taxon>Pezizomycotina</taxon>
        <taxon>Sordariomycetes</taxon>
        <taxon>Hypocreomycetidae</taxon>
        <taxon>Microascales</taxon>
        <taxon>Microascaceae</taxon>
        <taxon>Parascedosporium</taxon>
    </lineage>
</organism>
<sequence length="263" mass="28359">MRDVDKAKGGCVRTAPLAPVSANPGNLFRADFHHPLTYPDISLGAKDIERIGYGGDVWEVRVDLLSDAQHPLGATNLPSYEYVRQQVRKFPDDAVNEALALMLLAVELNCLYIDVEIEWPQQAIDALVAAKGASKLVASFHSWTGDIRWTKLYIAGSDESGVQFAVQAHRLGLDELGLPHRVSVVDRTSIERTVKGPAFGGAAAFDDLASDLSDFVDEISDSATKSGLVDTVHCSTDSSEDTVLNHQSFAAGNMHGLGKLQDG</sequence>
<dbReference type="InterPro" id="IPR001381">
    <property type="entry name" value="DHquinase_I"/>
</dbReference>
<gene>
    <name evidence="1" type="ORF">PPNO1_LOCUS7263</name>
</gene>
<dbReference type="Gene3D" id="3.20.20.70">
    <property type="entry name" value="Aldolase class I"/>
    <property type="match status" value="1"/>
</dbReference>
<name>A0A9P1H8W9_9PEZI</name>
<accession>A0A9P1H8W9</accession>
<dbReference type="Pfam" id="PF01487">
    <property type="entry name" value="DHquinase_I"/>
    <property type="match status" value="1"/>
</dbReference>
<dbReference type="InterPro" id="IPR013785">
    <property type="entry name" value="Aldolase_TIM"/>
</dbReference>
<comment type="caution">
    <text evidence="1">The sequence shown here is derived from an EMBL/GenBank/DDBJ whole genome shotgun (WGS) entry which is preliminary data.</text>
</comment>
<evidence type="ECO:0000313" key="1">
    <source>
        <dbReference type="EMBL" id="CAI4217658.1"/>
    </source>
</evidence>
<dbReference type="OrthoDB" id="204377at2759"/>
<reference evidence="1" key="1">
    <citation type="submission" date="2022-11" db="EMBL/GenBank/DDBJ databases">
        <authorList>
            <person name="Scott C."/>
            <person name="Bruce N."/>
        </authorList>
    </citation>
    <scope>NUCLEOTIDE SEQUENCE</scope>
</reference>
<dbReference type="EMBL" id="CALLCH030000016">
    <property type="protein sequence ID" value="CAI4217658.1"/>
    <property type="molecule type" value="Genomic_DNA"/>
</dbReference>
<dbReference type="GO" id="GO:0003855">
    <property type="term" value="F:3-dehydroquinate dehydratase activity"/>
    <property type="evidence" value="ECO:0007669"/>
    <property type="project" value="InterPro"/>
</dbReference>